<proteinExistence type="predicted"/>
<protein>
    <recommendedName>
        <fullName evidence="2">DUF4234 domain-containing protein</fullName>
    </recommendedName>
</protein>
<feature type="transmembrane region" description="Helical" evidence="1">
    <location>
        <begin position="215"/>
        <end position="234"/>
    </location>
</feature>
<keyword evidence="1" id="KW-0472">Membrane</keyword>
<sequence length="264" mass="30681">MVKEKCMSIDVIERLVRKGEETDRILPVALMFVPPVLTFIGVLLMIASSKEQQYYHHYYHGYYYEYASTEPDYTLLALGLLFIAVGAVVGVYIVYSLISRRNAHMERTLTLYDAISKHVEDQDLSARLKESVLRMRAEQGESKNPILWIVIYLLSNVVPLLGVFVVVYIFHFLNKDFVKHDRNERIILEQLSSVLPMGDTLQMTKIGKFPDRNTVIYFVLTLLTFGLFEIYWFYTLIRDPNEHFTEHRIVEARILDALKSTQSG</sequence>
<gene>
    <name evidence="3" type="ordered locus">Arcve_2110</name>
</gene>
<accession>F2KSM9</accession>
<keyword evidence="4" id="KW-1185">Reference proteome</keyword>
<evidence type="ECO:0000256" key="1">
    <source>
        <dbReference type="SAM" id="Phobius"/>
    </source>
</evidence>
<feature type="transmembrane region" description="Helical" evidence="1">
    <location>
        <begin position="146"/>
        <end position="170"/>
    </location>
</feature>
<dbReference type="AlphaFoldDB" id="F2KSM9"/>
<keyword evidence="1" id="KW-0812">Transmembrane</keyword>
<dbReference type="eggNOG" id="arCOG06689">
    <property type="taxonomic scope" value="Archaea"/>
</dbReference>
<dbReference type="EMBL" id="CP002588">
    <property type="protein sequence ID" value="AEA48099.1"/>
    <property type="molecule type" value="Genomic_DNA"/>
</dbReference>
<dbReference type="KEGG" id="ave:Arcve_2110"/>
<dbReference type="Pfam" id="PF14018">
    <property type="entry name" value="DUF4234"/>
    <property type="match status" value="1"/>
</dbReference>
<organism evidence="3 4">
    <name type="scientific">Archaeoglobus veneficus (strain DSM 11195 / SNP6)</name>
    <dbReference type="NCBI Taxonomy" id="693661"/>
    <lineage>
        <taxon>Archaea</taxon>
        <taxon>Methanobacteriati</taxon>
        <taxon>Methanobacteriota</taxon>
        <taxon>Archaeoglobi</taxon>
        <taxon>Archaeoglobales</taxon>
        <taxon>Archaeoglobaceae</taxon>
        <taxon>Archaeoglobus</taxon>
    </lineage>
</organism>
<keyword evidence="1" id="KW-1133">Transmembrane helix</keyword>
<dbReference type="InterPro" id="IPR025328">
    <property type="entry name" value="DUF4234"/>
</dbReference>
<feature type="domain" description="DUF4234" evidence="2">
    <location>
        <begin position="212"/>
        <end position="246"/>
    </location>
</feature>
<feature type="transmembrane region" description="Helical" evidence="1">
    <location>
        <begin position="25"/>
        <end position="47"/>
    </location>
</feature>
<name>F2KSM9_ARCVS</name>
<reference evidence="3 4" key="1">
    <citation type="submission" date="2011-03" db="EMBL/GenBank/DDBJ databases">
        <title>The complete genome of Archaeoglobus veneficus SNP6.</title>
        <authorList>
            <consortium name="US DOE Joint Genome Institute (JGI-PGF)"/>
            <person name="Lucas S."/>
            <person name="Copeland A."/>
            <person name="Lapidus A."/>
            <person name="Bruce D."/>
            <person name="Goodwin L."/>
            <person name="Pitluck S."/>
            <person name="Kyrpides N."/>
            <person name="Mavromatis K."/>
            <person name="Pagani I."/>
            <person name="Ivanova N."/>
            <person name="Mikhailova N."/>
            <person name="Lu M."/>
            <person name="Detter J.C."/>
            <person name="Tapia R."/>
            <person name="Han C."/>
            <person name="Land M."/>
            <person name="Hauser L."/>
            <person name="Markowitz V."/>
            <person name="Cheng J.-F."/>
            <person name="Hugenholtz P."/>
            <person name="Woyke T."/>
            <person name="Wu D."/>
            <person name="Spring S."/>
            <person name="Brambilla E."/>
            <person name="Klenk H.-P."/>
            <person name="Eisen J.A."/>
        </authorList>
    </citation>
    <scope>NUCLEOTIDE SEQUENCE [LARGE SCALE GENOMIC DNA]</scope>
    <source>
        <strain evidence="4">SNP6</strain>
    </source>
</reference>
<feature type="transmembrane region" description="Helical" evidence="1">
    <location>
        <begin position="73"/>
        <end position="98"/>
    </location>
</feature>
<dbReference type="HOGENOM" id="CLU_085612_0_0_2"/>
<evidence type="ECO:0000313" key="4">
    <source>
        <dbReference type="Proteomes" id="UP000008136"/>
    </source>
</evidence>
<evidence type="ECO:0000313" key="3">
    <source>
        <dbReference type="EMBL" id="AEA48099.1"/>
    </source>
</evidence>
<evidence type="ECO:0000259" key="2">
    <source>
        <dbReference type="Pfam" id="PF14018"/>
    </source>
</evidence>
<dbReference type="Proteomes" id="UP000008136">
    <property type="component" value="Chromosome"/>
</dbReference>